<evidence type="ECO:0000313" key="3">
    <source>
        <dbReference type="Proteomes" id="UP000618579"/>
    </source>
</evidence>
<gene>
    <name evidence="2" type="ORF">GC097_02305</name>
</gene>
<dbReference type="PANTHER" id="PTHR21310">
    <property type="entry name" value="AMINOGLYCOSIDE PHOSPHOTRANSFERASE-RELATED-RELATED"/>
    <property type="match status" value="1"/>
</dbReference>
<dbReference type="Gene3D" id="3.90.1200.10">
    <property type="match status" value="1"/>
</dbReference>
<evidence type="ECO:0000259" key="1">
    <source>
        <dbReference type="Pfam" id="PF01636"/>
    </source>
</evidence>
<feature type="domain" description="Aminoglycoside phosphotransferase" evidence="1">
    <location>
        <begin position="2"/>
        <end position="194"/>
    </location>
</feature>
<dbReference type="SUPFAM" id="SSF56112">
    <property type="entry name" value="Protein kinase-like (PK-like)"/>
    <property type="match status" value="1"/>
</dbReference>
<protein>
    <submittedName>
        <fullName evidence="2">Phosphotransferase</fullName>
    </submittedName>
</protein>
<proteinExistence type="predicted"/>
<name>A0ABX1ZFI4_9BACL</name>
<organism evidence="2 3">
    <name type="scientific">Paenibacillus planticolens</name>
    <dbReference type="NCBI Taxonomy" id="2654976"/>
    <lineage>
        <taxon>Bacteria</taxon>
        <taxon>Bacillati</taxon>
        <taxon>Bacillota</taxon>
        <taxon>Bacilli</taxon>
        <taxon>Bacillales</taxon>
        <taxon>Paenibacillaceae</taxon>
        <taxon>Paenibacillus</taxon>
    </lineage>
</organism>
<accession>A0ABX1ZFI4</accession>
<dbReference type="Pfam" id="PF01636">
    <property type="entry name" value="APH"/>
    <property type="match status" value="1"/>
</dbReference>
<comment type="caution">
    <text evidence="2">The sequence shown here is derived from an EMBL/GenBank/DDBJ whole genome shotgun (WGS) entry which is preliminary data.</text>
</comment>
<dbReference type="Proteomes" id="UP000618579">
    <property type="component" value="Unassembled WGS sequence"/>
</dbReference>
<dbReference type="InterPro" id="IPR051678">
    <property type="entry name" value="AGP_Transferase"/>
</dbReference>
<dbReference type="InterPro" id="IPR011009">
    <property type="entry name" value="Kinase-like_dom_sf"/>
</dbReference>
<dbReference type="RefSeq" id="WP_171681728.1">
    <property type="nucleotide sequence ID" value="NZ_WHNZ01000007.1"/>
</dbReference>
<sequence length="270" mass="31273">MKQIGEGRTAEIFEHNDEKVLKLYRSGFPKKAIMYEYKVNTLIASLGIPAPKVYELVEVEDRIGILFQYIKGSSLIHKTVQNPLELKRYAKILAELHVLIHTHEIYTTDLSNQIRLQKEMLEHNIQQAKLLSDSEQMAIIEHLEKLPNGRALCHGDFHPDNAMVDEQQWIIDWMNGMIGHPAGDVARTLLLFRYGTLPEGIPSHFKEALSQMRDNMGDEYLDHYLTCTNLLFEEIDQWLLPVAAARLTEWIPDEEKEALLSFIRERLLLK</sequence>
<dbReference type="EMBL" id="WHNZ01000007">
    <property type="protein sequence ID" value="NOU98854.1"/>
    <property type="molecule type" value="Genomic_DNA"/>
</dbReference>
<dbReference type="InterPro" id="IPR002575">
    <property type="entry name" value="Aminoglycoside_PTrfase"/>
</dbReference>
<evidence type="ECO:0000313" key="2">
    <source>
        <dbReference type="EMBL" id="NOU98854.1"/>
    </source>
</evidence>
<reference evidence="2 3" key="1">
    <citation type="submission" date="2019-10" db="EMBL/GenBank/DDBJ databases">
        <title>Description of Paenibacillus pedi sp. nov.</title>
        <authorList>
            <person name="Carlier A."/>
            <person name="Qi S."/>
        </authorList>
    </citation>
    <scope>NUCLEOTIDE SEQUENCE [LARGE SCALE GENOMIC DNA]</scope>
    <source>
        <strain evidence="2 3">LMG 31457</strain>
    </source>
</reference>
<keyword evidence="3" id="KW-1185">Reference proteome</keyword>